<dbReference type="Proteomes" id="UP000076079">
    <property type="component" value="Chromosome"/>
</dbReference>
<dbReference type="InterPro" id="IPR011059">
    <property type="entry name" value="Metal-dep_hydrolase_composite"/>
</dbReference>
<keyword evidence="1" id="KW-0862">Zinc</keyword>
<feature type="binding site" evidence="1">
    <location>
        <position position="88"/>
    </location>
    <ligand>
        <name>Zn(2+)</name>
        <dbReference type="ChEBI" id="CHEBI:29105"/>
        <label>1</label>
    </ligand>
</feature>
<feature type="binding site" description="via carbamate group" evidence="1">
    <location>
        <position position="190"/>
    </location>
    <ligand>
        <name>Zn(2+)</name>
        <dbReference type="ChEBI" id="CHEBI:29105"/>
        <label>2</label>
    </ligand>
</feature>
<feature type="modified residue" description="N6-carboxylysine" evidence="2">
    <location>
        <position position="190"/>
    </location>
</feature>
<feature type="chain" id="PRO_5007512073" evidence="3">
    <location>
        <begin position="27"/>
        <end position="432"/>
    </location>
</feature>
<feature type="binding site" description="via carbamate group" evidence="1">
    <location>
        <position position="190"/>
    </location>
    <ligand>
        <name>Zn(2+)</name>
        <dbReference type="ChEBI" id="CHEBI:29105"/>
        <label>1</label>
    </ligand>
</feature>
<dbReference type="PANTHER" id="PTHR42717">
    <property type="entry name" value="DIHYDROOROTASE-RELATED"/>
    <property type="match status" value="1"/>
</dbReference>
<proteinExistence type="predicted"/>
<keyword evidence="5" id="KW-0378">Hydrolase</keyword>
<keyword evidence="6" id="KW-1185">Reference proteome</keyword>
<organism evidence="5 6">
    <name type="scientific">Luteitalea pratensis</name>
    <dbReference type="NCBI Taxonomy" id="1855912"/>
    <lineage>
        <taxon>Bacteria</taxon>
        <taxon>Pseudomonadati</taxon>
        <taxon>Acidobacteriota</taxon>
        <taxon>Vicinamibacteria</taxon>
        <taxon>Vicinamibacterales</taxon>
        <taxon>Vicinamibacteraceae</taxon>
        <taxon>Luteitalea</taxon>
    </lineage>
</organism>
<evidence type="ECO:0000256" key="1">
    <source>
        <dbReference type="PIRSR" id="PIRSR039004-1"/>
    </source>
</evidence>
<dbReference type="InterPro" id="IPR032466">
    <property type="entry name" value="Metal_Hydrolase"/>
</dbReference>
<dbReference type="EC" id="3.5.2.5" evidence="5"/>
<dbReference type="PIRSF" id="PIRSF039004">
    <property type="entry name" value="ADE_EF_0837"/>
    <property type="match status" value="1"/>
</dbReference>
<feature type="binding site" evidence="1">
    <location>
        <position position="245"/>
    </location>
    <ligand>
        <name>Zn(2+)</name>
        <dbReference type="ChEBI" id="CHEBI:29105"/>
        <label>2</label>
    </ligand>
</feature>
<reference evidence="6" key="2">
    <citation type="submission" date="2016-04" db="EMBL/GenBank/DDBJ databases">
        <title>First Complete Genome Sequence of a Subdivision 6 Acidobacterium.</title>
        <authorList>
            <person name="Huang S."/>
            <person name="Vieira S."/>
            <person name="Bunk B."/>
            <person name="Riedel T."/>
            <person name="Sproeer C."/>
            <person name="Overmann J."/>
        </authorList>
    </citation>
    <scope>NUCLEOTIDE SEQUENCE [LARGE SCALE GENOMIC DNA]</scope>
    <source>
        <strain evidence="6">DSM 100886 HEG_-6_39</strain>
    </source>
</reference>
<gene>
    <name evidence="5" type="primary">allB_3</name>
    <name evidence="5" type="ORF">LuPra_06114</name>
</gene>
<evidence type="ECO:0000259" key="4">
    <source>
        <dbReference type="Pfam" id="PF01979"/>
    </source>
</evidence>
<dbReference type="STRING" id="1855912.LuPra_06114"/>
<dbReference type="SUPFAM" id="SSF51556">
    <property type="entry name" value="Metallo-dependent hydrolases"/>
    <property type="match status" value="1"/>
</dbReference>
<feature type="signal peptide" evidence="3">
    <location>
        <begin position="1"/>
        <end position="26"/>
    </location>
</feature>
<dbReference type="AlphaFoldDB" id="A0A143PW71"/>
<keyword evidence="1" id="KW-0479">Metal-binding</keyword>
<dbReference type="InterPro" id="IPR020043">
    <property type="entry name" value="Deacetylase_Atu3266-like"/>
</dbReference>
<feature type="binding site" evidence="1">
    <location>
        <position position="90"/>
    </location>
    <ligand>
        <name>Zn(2+)</name>
        <dbReference type="ChEBI" id="CHEBI:29105"/>
        <label>1</label>
    </ligand>
</feature>
<dbReference type="Gene3D" id="2.30.40.10">
    <property type="entry name" value="Urease, subunit C, domain 1"/>
    <property type="match status" value="1"/>
</dbReference>
<reference evidence="5 6" key="1">
    <citation type="journal article" date="2016" name="Genome Announc.">
        <title>First Complete Genome Sequence of a Subdivision 6 Acidobacterium Strain.</title>
        <authorList>
            <person name="Huang S."/>
            <person name="Vieira S."/>
            <person name="Bunk B."/>
            <person name="Riedel T."/>
            <person name="Sproer C."/>
            <person name="Overmann J."/>
        </authorList>
    </citation>
    <scope>NUCLEOTIDE SEQUENCE [LARGE SCALE GENOMIC DNA]</scope>
    <source>
        <strain evidence="6">DSM 100886 HEG_-6_39</strain>
    </source>
</reference>
<name>A0A143PW71_LUTPR</name>
<dbReference type="KEGG" id="abac:LuPra_06114"/>
<feature type="binding site" evidence="1">
    <location>
        <position position="304"/>
    </location>
    <ligand>
        <name>Zn(2+)</name>
        <dbReference type="ChEBI" id="CHEBI:29105"/>
        <label>1</label>
    </ligand>
</feature>
<dbReference type="Gene3D" id="3.20.20.140">
    <property type="entry name" value="Metal-dependent hydrolases"/>
    <property type="match status" value="1"/>
</dbReference>
<dbReference type="EMBL" id="CP015136">
    <property type="protein sequence ID" value="AMY12832.1"/>
    <property type="molecule type" value="Genomic_DNA"/>
</dbReference>
<dbReference type="RefSeq" id="WP_234800626.1">
    <property type="nucleotide sequence ID" value="NZ_CP015136.1"/>
</dbReference>
<dbReference type="PATRIC" id="fig|1813736.3.peg.6421"/>
<dbReference type="GO" id="GO:0046872">
    <property type="term" value="F:metal ion binding"/>
    <property type="evidence" value="ECO:0007669"/>
    <property type="project" value="UniProtKB-KW"/>
</dbReference>
<accession>A0A143PW71</accession>
<evidence type="ECO:0000256" key="3">
    <source>
        <dbReference type="SAM" id="SignalP"/>
    </source>
</evidence>
<dbReference type="InterPro" id="IPR006680">
    <property type="entry name" value="Amidohydro-rel"/>
</dbReference>
<dbReference type="GO" id="GO:0019213">
    <property type="term" value="F:deacetylase activity"/>
    <property type="evidence" value="ECO:0007669"/>
    <property type="project" value="InterPro"/>
</dbReference>
<dbReference type="PANTHER" id="PTHR42717:SF1">
    <property type="entry name" value="IMIDAZOLONEPROPIONASE AND RELATED AMIDOHYDROLASES"/>
    <property type="match status" value="1"/>
</dbReference>
<evidence type="ECO:0000256" key="2">
    <source>
        <dbReference type="PIRSR" id="PIRSR039004-2"/>
    </source>
</evidence>
<keyword evidence="3" id="KW-0732">Signal</keyword>
<dbReference type="GO" id="GO:0004038">
    <property type="term" value="F:allantoinase activity"/>
    <property type="evidence" value="ECO:0007669"/>
    <property type="project" value="UniProtKB-EC"/>
</dbReference>
<dbReference type="SUPFAM" id="SSF51338">
    <property type="entry name" value="Composite domain of metallo-dependent hydrolases"/>
    <property type="match status" value="1"/>
</dbReference>
<evidence type="ECO:0000313" key="6">
    <source>
        <dbReference type="Proteomes" id="UP000076079"/>
    </source>
</evidence>
<sequence precursor="true">MHAPRFRVLAALAVLLVMVMRVEAQATYDVLLRGGHVIDPRNGIDAVMDVAVAGGKIAAVRAGIDPGTAKQVVDVGGLYVTPGLIDLHVHVFATTGVRGAWAGDSSVLPDGFSFRTGVTTMVDAGSSGWRNFEDFRRTVIDRASTRVLAMLNIAGFGMLTDVPEQNIHDMDAKATADMAGRHRDVVVGIKSAHYQGPEWVSVDRAVEAGRTAGVPVMVDFGYFREERPYYKLVGEHLRPGDISTHMFRGPVPYVDADGKVLDYLTQARARGVLFDVGHGGGSFVFRTMVPATRAGFYPDTISTDLHTGSMNAGMTDMLMTMSKFLVVGMPLQKVVQASTDTPARVIKRLELGHLSVGAEADIAVLRVLDGRFGYADGARGTLAGDRRLACEMTLRAGRVVWDWNARSGTDYRELPPTYGVRDVDRIIVPPRP</sequence>
<protein>
    <submittedName>
        <fullName evidence="5">Allantoinase</fullName>
        <ecNumber evidence="5">3.5.2.5</ecNumber>
    </submittedName>
</protein>
<dbReference type="Pfam" id="PF01979">
    <property type="entry name" value="Amidohydro_1"/>
    <property type="match status" value="1"/>
</dbReference>
<evidence type="ECO:0000313" key="5">
    <source>
        <dbReference type="EMBL" id="AMY12832.1"/>
    </source>
</evidence>
<dbReference type="NCBIfam" id="NF006689">
    <property type="entry name" value="PRK09237.1"/>
    <property type="match status" value="1"/>
</dbReference>
<feature type="domain" description="Amidohydrolase-related" evidence="4">
    <location>
        <begin position="295"/>
        <end position="365"/>
    </location>
</feature>